<protein>
    <submittedName>
        <fullName evidence="4">Amino acid ABC transporter</fullName>
    </submittedName>
</protein>
<dbReference type="Proteomes" id="UP000019109">
    <property type="component" value="Unassembled WGS sequence"/>
</dbReference>
<evidence type="ECO:0000256" key="1">
    <source>
        <dbReference type="ARBA" id="ARBA00022729"/>
    </source>
</evidence>
<keyword evidence="5" id="KW-1185">Reference proteome</keyword>
<dbReference type="AlphaFoldDB" id="W4V116"/>
<evidence type="ECO:0000256" key="2">
    <source>
        <dbReference type="SAM" id="SignalP"/>
    </source>
</evidence>
<evidence type="ECO:0000259" key="3">
    <source>
        <dbReference type="SMART" id="SM00062"/>
    </source>
</evidence>
<dbReference type="InterPro" id="IPR001638">
    <property type="entry name" value="Solute-binding_3/MltF_N"/>
</dbReference>
<dbReference type="PANTHER" id="PTHR35936">
    <property type="entry name" value="MEMBRANE-BOUND LYTIC MUREIN TRANSGLYCOSYLASE F"/>
    <property type="match status" value="1"/>
</dbReference>
<name>W4V116_9FIRM</name>
<dbReference type="SUPFAM" id="SSF53850">
    <property type="entry name" value="Periplasmic binding protein-like II"/>
    <property type="match status" value="1"/>
</dbReference>
<dbReference type="OrthoDB" id="9775197at2"/>
<reference evidence="4" key="1">
    <citation type="journal article" date="2014" name="Genome Announc.">
        <title>Draft Genome Sequence of Clostridium straminisolvens Strain JCM 21531T, Isolated from a Cellulose-Degrading Bacterial Community.</title>
        <authorList>
            <person name="Yuki M."/>
            <person name="Oshima K."/>
            <person name="Suda W."/>
            <person name="Sakamoto M."/>
            <person name="Kitamura K."/>
            <person name="Iida T."/>
            <person name="Hattori M."/>
            <person name="Ohkuma M."/>
        </authorList>
    </citation>
    <scope>NUCLEOTIDE SEQUENCE [LARGE SCALE GENOMIC DNA]</scope>
    <source>
        <strain evidence="4">JCM 21531</strain>
    </source>
</reference>
<evidence type="ECO:0000313" key="5">
    <source>
        <dbReference type="Proteomes" id="UP000019109"/>
    </source>
</evidence>
<sequence>MRKLKMKKLMSLLLALTMVLALAACGSREANKTQDGSDLDYVKGKGKLIIGYTNYEPMNYTDENGVFTGFDTELAMLTCEKLGLEPEFVEINWDTKEVELNAKSIDCIWNGLTIDDERKAKMEITKPYVKNAQVVLVKEGTAYNGTESLIGKTVVAEQGSAGENTVKADDNLKQANFVPKTLQTDCLMELKSGTADAAVLDLTLAKTMTGEGTSYNDIVIVDYLAEEDYGVAFRKGSDICAEVNKIFDEFFEDGTMAALAEKYGLELAK</sequence>
<feature type="signal peptide" evidence="2">
    <location>
        <begin position="1"/>
        <end position="23"/>
    </location>
</feature>
<accession>W4V116</accession>
<dbReference type="SMART" id="SM00062">
    <property type="entry name" value="PBPb"/>
    <property type="match status" value="1"/>
</dbReference>
<dbReference type="EMBL" id="BAVR01000004">
    <property type="protein sequence ID" value="GAE87190.1"/>
    <property type="molecule type" value="Genomic_DNA"/>
</dbReference>
<dbReference type="STRING" id="1294263.JCM21531_541"/>
<dbReference type="Gene3D" id="3.40.190.10">
    <property type="entry name" value="Periplasmic binding protein-like II"/>
    <property type="match status" value="2"/>
</dbReference>
<feature type="domain" description="Solute-binding protein family 3/N-terminal" evidence="3">
    <location>
        <begin position="47"/>
        <end position="267"/>
    </location>
</feature>
<comment type="caution">
    <text evidence="4">The sequence shown here is derived from an EMBL/GenBank/DDBJ whole genome shotgun (WGS) entry which is preliminary data.</text>
</comment>
<dbReference type="PROSITE" id="PS51257">
    <property type="entry name" value="PROKAR_LIPOPROTEIN"/>
    <property type="match status" value="1"/>
</dbReference>
<proteinExistence type="predicted"/>
<gene>
    <name evidence="4" type="ORF">JCM21531_541</name>
</gene>
<feature type="chain" id="PRO_5004851711" evidence="2">
    <location>
        <begin position="24"/>
        <end position="269"/>
    </location>
</feature>
<dbReference type="PANTHER" id="PTHR35936:SF34">
    <property type="entry name" value="ABC TRANSPORTER EXTRACELLULAR-BINDING PROTEIN YCKB-RELATED"/>
    <property type="match status" value="1"/>
</dbReference>
<evidence type="ECO:0000313" key="4">
    <source>
        <dbReference type="EMBL" id="GAE87190.1"/>
    </source>
</evidence>
<keyword evidence="1 2" id="KW-0732">Signal</keyword>
<organism evidence="4 5">
    <name type="scientific">Acetivibrio straminisolvens JCM 21531</name>
    <dbReference type="NCBI Taxonomy" id="1294263"/>
    <lineage>
        <taxon>Bacteria</taxon>
        <taxon>Bacillati</taxon>
        <taxon>Bacillota</taxon>
        <taxon>Clostridia</taxon>
        <taxon>Eubacteriales</taxon>
        <taxon>Oscillospiraceae</taxon>
        <taxon>Acetivibrio</taxon>
    </lineage>
</organism>
<dbReference type="RefSeq" id="WP_038286977.1">
    <property type="nucleotide sequence ID" value="NZ_BAVR01000004.1"/>
</dbReference>
<dbReference type="Pfam" id="PF00497">
    <property type="entry name" value="SBP_bac_3"/>
    <property type="match status" value="1"/>
</dbReference>
<dbReference type="CDD" id="cd00996">
    <property type="entry name" value="PBP2_AatB_like"/>
    <property type="match status" value="1"/>
</dbReference>